<dbReference type="Gene3D" id="3.40.30.10">
    <property type="entry name" value="Glutaredoxin"/>
    <property type="match status" value="1"/>
</dbReference>
<dbReference type="RefSeq" id="WP_003744430.1">
    <property type="nucleotide sequence ID" value="NZ_FQUF01000009.1"/>
</dbReference>
<evidence type="ECO:0000313" key="2">
    <source>
        <dbReference type="Proteomes" id="UP000184128"/>
    </source>
</evidence>
<dbReference type="GeneID" id="98566781"/>
<dbReference type="GO" id="GO:0003677">
    <property type="term" value="F:DNA binding"/>
    <property type="evidence" value="ECO:0007669"/>
    <property type="project" value="InterPro"/>
</dbReference>
<accession>A0A1M4UQY8</accession>
<dbReference type="OrthoDB" id="9801358at2"/>
<dbReference type="GO" id="GO:0045892">
    <property type="term" value="P:negative regulation of DNA-templated transcription"/>
    <property type="evidence" value="ECO:0007669"/>
    <property type="project" value="InterPro"/>
</dbReference>
<protein>
    <submittedName>
        <fullName evidence="1">Arsenical resistance operon trans-acting repressor ArsD</fullName>
    </submittedName>
</protein>
<evidence type="ECO:0000313" key="1">
    <source>
        <dbReference type="EMBL" id="SHE59078.1"/>
    </source>
</evidence>
<dbReference type="STRING" id="1121025.SAMN02745249_00735"/>
<reference evidence="1 2" key="1">
    <citation type="submission" date="2016-11" db="EMBL/GenBank/DDBJ databases">
        <authorList>
            <person name="Jaros S."/>
            <person name="Januszkiewicz K."/>
            <person name="Wedrychowicz H."/>
        </authorList>
    </citation>
    <scope>NUCLEOTIDE SEQUENCE [LARGE SCALE GENOMIC DNA]</scope>
    <source>
        <strain evidence="1 2">DSM 15692</strain>
    </source>
</reference>
<organism evidence="1 2">
    <name type="scientific">Atopostipes suicloacalis DSM 15692</name>
    <dbReference type="NCBI Taxonomy" id="1121025"/>
    <lineage>
        <taxon>Bacteria</taxon>
        <taxon>Bacillati</taxon>
        <taxon>Bacillota</taxon>
        <taxon>Bacilli</taxon>
        <taxon>Lactobacillales</taxon>
        <taxon>Carnobacteriaceae</taxon>
        <taxon>Atopostipes</taxon>
    </lineage>
</organism>
<keyword evidence="2" id="KW-1185">Reference proteome</keyword>
<dbReference type="EMBL" id="FQUF01000009">
    <property type="protein sequence ID" value="SHE59078.1"/>
    <property type="molecule type" value="Genomic_DNA"/>
</dbReference>
<proteinExistence type="predicted"/>
<dbReference type="Proteomes" id="UP000184128">
    <property type="component" value="Unassembled WGS sequence"/>
</dbReference>
<sequence>MKSLVLFESEMCCGIKMTGAEVNKNLLYLSPTLQKIQRETNYEVERHSLTIEPNVFLENEEVKSLIDKNGISVLPITIVDGEVKKFGAYPSLKEFENFTGVNE</sequence>
<dbReference type="Pfam" id="PF06953">
    <property type="entry name" value="ArsD"/>
    <property type="match status" value="1"/>
</dbReference>
<name>A0A1M4UQY8_9LACT</name>
<dbReference type="AlphaFoldDB" id="A0A1M4UQY8"/>
<dbReference type="GO" id="GO:0046685">
    <property type="term" value="P:response to arsenic-containing substance"/>
    <property type="evidence" value="ECO:0007669"/>
    <property type="project" value="InterPro"/>
</dbReference>
<dbReference type="InterPro" id="IPR010712">
    <property type="entry name" value="Arsenical-R_ArsD"/>
</dbReference>
<gene>
    <name evidence="1" type="ORF">SAMN02745249_00735</name>
</gene>